<dbReference type="RefSeq" id="WP_343958541.1">
    <property type="nucleotide sequence ID" value="NZ_BAAAKZ010000003.1"/>
</dbReference>
<keyword evidence="2" id="KW-1185">Reference proteome</keyword>
<gene>
    <name evidence="1" type="ORF">ACFQ3U_00575</name>
</gene>
<evidence type="ECO:0000313" key="2">
    <source>
        <dbReference type="Proteomes" id="UP001597181"/>
    </source>
</evidence>
<dbReference type="EMBL" id="JBHTLY010000001">
    <property type="protein sequence ID" value="MFD1200389.1"/>
    <property type="molecule type" value="Genomic_DNA"/>
</dbReference>
<organism evidence="1 2">
    <name type="scientific">Leucobacter albus</name>
    <dbReference type="NCBI Taxonomy" id="272210"/>
    <lineage>
        <taxon>Bacteria</taxon>
        <taxon>Bacillati</taxon>
        <taxon>Actinomycetota</taxon>
        <taxon>Actinomycetes</taxon>
        <taxon>Micrococcales</taxon>
        <taxon>Microbacteriaceae</taxon>
        <taxon>Leucobacter</taxon>
    </lineage>
</organism>
<evidence type="ECO:0000313" key="1">
    <source>
        <dbReference type="EMBL" id="MFD1200389.1"/>
    </source>
</evidence>
<dbReference type="Proteomes" id="UP001597181">
    <property type="component" value="Unassembled WGS sequence"/>
</dbReference>
<name>A0ABW3TLA7_9MICO</name>
<reference evidence="2" key="1">
    <citation type="journal article" date="2019" name="Int. J. Syst. Evol. Microbiol.">
        <title>The Global Catalogue of Microorganisms (GCM) 10K type strain sequencing project: providing services to taxonomists for standard genome sequencing and annotation.</title>
        <authorList>
            <consortium name="The Broad Institute Genomics Platform"/>
            <consortium name="The Broad Institute Genome Sequencing Center for Infectious Disease"/>
            <person name="Wu L."/>
            <person name="Ma J."/>
        </authorList>
    </citation>
    <scope>NUCLEOTIDE SEQUENCE [LARGE SCALE GENOMIC DNA]</scope>
    <source>
        <strain evidence="2">CCUG 50213</strain>
    </source>
</reference>
<evidence type="ECO:0008006" key="3">
    <source>
        <dbReference type="Google" id="ProtNLM"/>
    </source>
</evidence>
<protein>
    <recommendedName>
        <fullName evidence="3">Antitoxin HicB</fullName>
    </recommendedName>
</protein>
<comment type="caution">
    <text evidence="1">The sequence shown here is derived from an EMBL/GenBank/DDBJ whole genome shotgun (WGS) entry which is preliminary data.</text>
</comment>
<sequence>MITNYDVVAYRDGKWWTFEIPALTSPSPNTPGHPIVAMGQARTVADIAEEARDVIALWAEVDESSVSVEVSYRLPPAVQRALDDAKGLDAAGRAALDEAAALRRDAVRQLRTVSGLSQADSAAVLGLSRQRVQQLEATTRQ</sequence>
<proteinExistence type="predicted"/>
<accession>A0ABW3TLA7</accession>